<dbReference type="PANTHER" id="PTHR33630:SF9">
    <property type="entry name" value="CUTINASE 4"/>
    <property type="match status" value="1"/>
</dbReference>
<keyword evidence="4" id="KW-1015">Disulfide bond</keyword>
<proteinExistence type="inferred from homology"/>
<keyword evidence="2" id="KW-0719">Serine esterase</keyword>
<dbReference type="InterPro" id="IPR000675">
    <property type="entry name" value="Cutinase/axe"/>
</dbReference>
<evidence type="ECO:0000256" key="4">
    <source>
        <dbReference type="ARBA" id="ARBA00023157"/>
    </source>
</evidence>
<evidence type="ECO:0000256" key="2">
    <source>
        <dbReference type="ARBA" id="ARBA00022487"/>
    </source>
</evidence>
<dbReference type="SMART" id="SM01110">
    <property type="entry name" value="Cutinase"/>
    <property type="match status" value="1"/>
</dbReference>
<reference evidence="5 6" key="1">
    <citation type="submission" date="2020-01" db="EMBL/GenBank/DDBJ databases">
        <title>Genetics and antimicrobial susceptibilities of Nocardia species isolated from the soil; a comparison with species isolated from humans.</title>
        <authorList>
            <person name="Carrasco G."/>
            <person name="Monzon S."/>
            <person name="Sansegundo M."/>
            <person name="Garcia E."/>
            <person name="Garrido N."/>
            <person name="Medina M.J."/>
            <person name="Villalon P."/>
            <person name="Ramirez-Arocha A.C."/>
            <person name="Jimenez P."/>
            <person name="Cuesta I."/>
            <person name="Valdezate S."/>
        </authorList>
    </citation>
    <scope>NUCLEOTIDE SEQUENCE [LARGE SCALE GENOMIC DNA]</scope>
    <source>
        <strain evidence="5 6">CNM20110626</strain>
    </source>
</reference>
<comment type="similarity">
    <text evidence="1">Belongs to the cutinase family.</text>
</comment>
<dbReference type="AlphaFoldDB" id="A0A6P1CHJ0"/>
<dbReference type="Pfam" id="PF01083">
    <property type="entry name" value="Cutinase"/>
    <property type="match status" value="1"/>
</dbReference>
<protein>
    <submittedName>
        <fullName evidence="5">Cutinase family protein</fullName>
    </submittedName>
</protein>
<dbReference type="SUPFAM" id="SSF53474">
    <property type="entry name" value="alpha/beta-Hydrolases"/>
    <property type="match status" value="1"/>
</dbReference>
<organism evidence="5 6">
    <name type="scientific">Nocardia cyriacigeorgica</name>
    <dbReference type="NCBI Taxonomy" id="135487"/>
    <lineage>
        <taxon>Bacteria</taxon>
        <taxon>Bacillati</taxon>
        <taxon>Actinomycetota</taxon>
        <taxon>Actinomycetes</taxon>
        <taxon>Mycobacteriales</taxon>
        <taxon>Nocardiaceae</taxon>
        <taxon>Nocardia</taxon>
    </lineage>
</organism>
<evidence type="ECO:0000256" key="1">
    <source>
        <dbReference type="ARBA" id="ARBA00007534"/>
    </source>
</evidence>
<dbReference type="Proteomes" id="UP000471166">
    <property type="component" value="Unassembled WGS sequence"/>
</dbReference>
<dbReference type="PANTHER" id="PTHR33630">
    <property type="entry name" value="CUTINASE RV1984C-RELATED-RELATED"/>
    <property type="match status" value="1"/>
</dbReference>
<evidence type="ECO:0000313" key="6">
    <source>
        <dbReference type="Proteomes" id="UP000471166"/>
    </source>
</evidence>
<accession>A0A6P1CHJ0</accession>
<gene>
    <name evidence="5" type="ORF">GV791_05835</name>
</gene>
<evidence type="ECO:0000313" key="5">
    <source>
        <dbReference type="EMBL" id="NEW32081.1"/>
    </source>
</evidence>
<dbReference type="RefSeq" id="WP_148280614.1">
    <property type="nucleotide sequence ID" value="NZ_JAAGVB010000006.1"/>
</dbReference>
<dbReference type="Gene3D" id="3.40.50.1820">
    <property type="entry name" value="alpha/beta hydrolase"/>
    <property type="match status" value="1"/>
</dbReference>
<evidence type="ECO:0000256" key="3">
    <source>
        <dbReference type="ARBA" id="ARBA00022801"/>
    </source>
</evidence>
<dbReference type="InterPro" id="IPR029058">
    <property type="entry name" value="AB_hydrolase_fold"/>
</dbReference>
<dbReference type="GO" id="GO:0052689">
    <property type="term" value="F:carboxylic ester hydrolase activity"/>
    <property type="evidence" value="ECO:0007669"/>
    <property type="project" value="UniProtKB-KW"/>
</dbReference>
<comment type="caution">
    <text evidence="5">The sequence shown here is derived from an EMBL/GenBank/DDBJ whole genome shotgun (WGS) entry which is preliminary data.</text>
</comment>
<name>A0A6P1CHJ0_9NOCA</name>
<sequence>MAGQWGRANIRYASVVFAALMLALGLGYGSSAARADSCAAVEMVVARGTHEPGYLGAVVGDPLYAAVTAAVPLSVGAYAVRYPADLLDPASLSRGTSDLVDHLVERSAQCPGQRYIVSGYSQGALVVHGALGTGVMAMMPGLRQLPPVLAPRVAAVLLFGDPLRLNAWSIADMYAGRTRSYCAPGDPICELGATNPDAHVGYRDTIAAAADFAAYML</sequence>
<keyword evidence="3" id="KW-0378">Hydrolase</keyword>
<dbReference type="EMBL" id="JAAGVB010000006">
    <property type="protein sequence ID" value="NEW32081.1"/>
    <property type="molecule type" value="Genomic_DNA"/>
</dbReference>